<sequence length="91" mass="9451">VVLLADRVVAGVAEEHGHLARVTLESTPASGRFTTVAAPTAISDTTYTVSNGQITVPVPNMSATSAYHLVVQPTESTTAATHATTATWTSW</sequence>
<protein>
    <submittedName>
        <fullName evidence="1">Uncharacterized protein</fullName>
    </submittedName>
</protein>
<proteinExistence type="predicted"/>
<keyword evidence="2" id="KW-1185">Reference proteome</keyword>
<reference evidence="2" key="1">
    <citation type="journal article" date="2019" name="Int. J. Syst. Evol. Microbiol.">
        <title>The Global Catalogue of Microorganisms (GCM) 10K type strain sequencing project: providing services to taxonomists for standard genome sequencing and annotation.</title>
        <authorList>
            <consortium name="The Broad Institute Genomics Platform"/>
            <consortium name="The Broad Institute Genome Sequencing Center for Infectious Disease"/>
            <person name="Wu L."/>
            <person name="Ma J."/>
        </authorList>
    </citation>
    <scope>NUCLEOTIDE SEQUENCE [LARGE SCALE GENOMIC DNA]</scope>
    <source>
        <strain evidence="2">JCM 31486</strain>
    </source>
</reference>
<organism evidence="1 2">
    <name type="scientific">Kibdelosporangium lantanae</name>
    <dbReference type="NCBI Taxonomy" id="1497396"/>
    <lineage>
        <taxon>Bacteria</taxon>
        <taxon>Bacillati</taxon>
        <taxon>Actinomycetota</taxon>
        <taxon>Actinomycetes</taxon>
        <taxon>Pseudonocardiales</taxon>
        <taxon>Pseudonocardiaceae</taxon>
        <taxon>Kibdelosporangium</taxon>
    </lineage>
</organism>
<comment type="caution">
    <text evidence="1">The sequence shown here is derived from an EMBL/GenBank/DDBJ whole genome shotgun (WGS) entry which is preliminary data.</text>
</comment>
<gene>
    <name evidence="1" type="ORF">ACFQ1S_38690</name>
</gene>
<dbReference type="Proteomes" id="UP001597045">
    <property type="component" value="Unassembled WGS sequence"/>
</dbReference>
<accession>A0ABW3MKT1</accession>
<dbReference type="EMBL" id="JBHTIS010003285">
    <property type="protein sequence ID" value="MFD1051041.1"/>
    <property type="molecule type" value="Genomic_DNA"/>
</dbReference>
<name>A0ABW3MKT1_9PSEU</name>
<evidence type="ECO:0000313" key="2">
    <source>
        <dbReference type="Proteomes" id="UP001597045"/>
    </source>
</evidence>
<evidence type="ECO:0000313" key="1">
    <source>
        <dbReference type="EMBL" id="MFD1051041.1"/>
    </source>
</evidence>
<feature type="non-terminal residue" evidence="1">
    <location>
        <position position="1"/>
    </location>
</feature>